<sequence>MRKAVRPLKREMRQSRRPVSDSPSDAHKHTARADERGKTKCAIERSEERELQTVAERKWGGGRIIKAAERQQQ</sequence>
<evidence type="ECO:0000256" key="1">
    <source>
        <dbReference type="SAM" id="MobiDB-lite"/>
    </source>
</evidence>
<protein>
    <submittedName>
        <fullName evidence="2">Uncharacterized protein</fullName>
    </submittedName>
</protein>
<proteinExistence type="predicted"/>
<dbReference type="AlphaFoldDB" id="A0AAV7WL46"/>
<keyword evidence="3" id="KW-1185">Reference proteome</keyword>
<name>A0AAV7WL46_PLEWA</name>
<accession>A0AAV7WL46</accession>
<dbReference type="Proteomes" id="UP001066276">
    <property type="component" value="Chromosome 1_1"/>
</dbReference>
<dbReference type="EMBL" id="JANPWB010000001">
    <property type="protein sequence ID" value="KAJ1213332.1"/>
    <property type="molecule type" value="Genomic_DNA"/>
</dbReference>
<gene>
    <name evidence="2" type="ORF">NDU88_000970</name>
</gene>
<reference evidence="2" key="1">
    <citation type="journal article" date="2022" name="bioRxiv">
        <title>Sequencing and chromosome-scale assembly of the giantPleurodeles waltlgenome.</title>
        <authorList>
            <person name="Brown T."/>
            <person name="Elewa A."/>
            <person name="Iarovenko S."/>
            <person name="Subramanian E."/>
            <person name="Araus A.J."/>
            <person name="Petzold A."/>
            <person name="Susuki M."/>
            <person name="Suzuki K.-i.T."/>
            <person name="Hayashi T."/>
            <person name="Toyoda A."/>
            <person name="Oliveira C."/>
            <person name="Osipova E."/>
            <person name="Leigh N.D."/>
            <person name="Simon A."/>
            <person name="Yun M.H."/>
        </authorList>
    </citation>
    <scope>NUCLEOTIDE SEQUENCE</scope>
    <source>
        <strain evidence="2">20211129_DDA</strain>
        <tissue evidence="2">Liver</tissue>
    </source>
</reference>
<evidence type="ECO:0000313" key="2">
    <source>
        <dbReference type="EMBL" id="KAJ1213332.1"/>
    </source>
</evidence>
<evidence type="ECO:0000313" key="3">
    <source>
        <dbReference type="Proteomes" id="UP001066276"/>
    </source>
</evidence>
<organism evidence="2 3">
    <name type="scientific">Pleurodeles waltl</name>
    <name type="common">Iberian ribbed newt</name>
    <dbReference type="NCBI Taxonomy" id="8319"/>
    <lineage>
        <taxon>Eukaryota</taxon>
        <taxon>Metazoa</taxon>
        <taxon>Chordata</taxon>
        <taxon>Craniata</taxon>
        <taxon>Vertebrata</taxon>
        <taxon>Euteleostomi</taxon>
        <taxon>Amphibia</taxon>
        <taxon>Batrachia</taxon>
        <taxon>Caudata</taxon>
        <taxon>Salamandroidea</taxon>
        <taxon>Salamandridae</taxon>
        <taxon>Pleurodelinae</taxon>
        <taxon>Pleurodeles</taxon>
    </lineage>
</organism>
<comment type="caution">
    <text evidence="2">The sequence shown here is derived from an EMBL/GenBank/DDBJ whole genome shotgun (WGS) entry which is preliminary data.</text>
</comment>
<feature type="compositionally biased region" description="Basic and acidic residues" evidence="1">
    <location>
        <begin position="24"/>
        <end position="38"/>
    </location>
</feature>
<feature type="region of interest" description="Disordered" evidence="1">
    <location>
        <begin position="1"/>
        <end position="38"/>
    </location>
</feature>